<evidence type="ECO:0000313" key="2">
    <source>
        <dbReference type="Proteomes" id="UP001165541"/>
    </source>
</evidence>
<accession>A0ABT0YW10</accession>
<comment type="caution">
    <text evidence="1">The sequence shown here is derived from an EMBL/GenBank/DDBJ whole genome shotgun (WGS) entry which is preliminary data.</text>
</comment>
<name>A0ABT0YW10_9BURK</name>
<sequence length="63" mass="7298">MRTPLLIAADDLKGNWPLRSADGGKWVAARPHSYGPWWWRFRLAFGVLIGRYDALRWLDGEQS</sequence>
<gene>
    <name evidence="1" type="ORF">M8A51_25740</name>
</gene>
<organism evidence="1 2">
    <name type="scientific">Caldimonas mangrovi</name>
    <dbReference type="NCBI Taxonomy" id="2944811"/>
    <lineage>
        <taxon>Bacteria</taxon>
        <taxon>Pseudomonadati</taxon>
        <taxon>Pseudomonadota</taxon>
        <taxon>Betaproteobacteria</taxon>
        <taxon>Burkholderiales</taxon>
        <taxon>Sphaerotilaceae</taxon>
        <taxon>Caldimonas</taxon>
    </lineage>
</organism>
<reference evidence="1" key="1">
    <citation type="submission" date="2022-05" db="EMBL/GenBank/DDBJ databases">
        <title>Schlegelella sp. nov., isolated from mangrove soil.</title>
        <authorList>
            <person name="Liu Y."/>
            <person name="Ge X."/>
            <person name="Liu W."/>
        </authorList>
    </citation>
    <scope>NUCLEOTIDE SEQUENCE</scope>
    <source>
        <strain evidence="1">S2-27</strain>
    </source>
</reference>
<dbReference type="RefSeq" id="WP_251781483.1">
    <property type="nucleotide sequence ID" value="NZ_JAMKFE010000027.1"/>
</dbReference>
<protein>
    <submittedName>
        <fullName evidence="1">Uncharacterized protein</fullName>
    </submittedName>
</protein>
<keyword evidence="2" id="KW-1185">Reference proteome</keyword>
<proteinExistence type="predicted"/>
<dbReference type="Proteomes" id="UP001165541">
    <property type="component" value="Unassembled WGS sequence"/>
</dbReference>
<evidence type="ECO:0000313" key="1">
    <source>
        <dbReference type="EMBL" id="MCM5682940.1"/>
    </source>
</evidence>
<dbReference type="EMBL" id="JAMKFE010000027">
    <property type="protein sequence ID" value="MCM5682940.1"/>
    <property type="molecule type" value="Genomic_DNA"/>
</dbReference>